<feature type="transmembrane region" description="Helical" evidence="1">
    <location>
        <begin position="96"/>
        <end position="113"/>
    </location>
</feature>
<proteinExistence type="predicted"/>
<dbReference type="RefSeq" id="WP_190180068.1">
    <property type="nucleotide sequence ID" value="NZ_BMVF01000014.1"/>
</dbReference>
<protein>
    <submittedName>
        <fullName evidence="3">Membrane protein</fullName>
    </submittedName>
</protein>
<feature type="transmembrane region" description="Helical" evidence="1">
    <location>
        <begin position="61"/>
        <end position="89"/>
    </location>
</feature>
<dbReference type="InterPro" id="IPR005530">
    <property type="entry name" value="SPW"/>
</dbReference>
<comment type="caution">
    <text evidence="3">The sequence shown here is derived from an EMBL/GenBank/DDBJ whole genome shotgun (WGS) entry which is preliminary data.</text>
</comment>
<evidence type="ECO:0000313" key="4">
    <source>
        <dbReference type="Proteomes" id="UP000608955"/>
    </source>
</evidence>
<feature type="domain" description="SPW repeat-containing integral membrane" evidence="2">
    <location>
        <begin position="43"/>
        <end position="140"/>
    </location>
</feature>
<accession>A0A919CXL3</accession>
<keyword evidence="1" id="KW-0812">Transmembrane</keyword>
<name>A0A919CXL3_9ACTN</name>
<dbReference type="EMBL" id="BMVF01000014">
    <property type="protein sequence ID" value="GHD93380.1"/>
    <property type="molecule type" value="Genomic_DNA"/>
</dbReference>
<feature type="transmembrane region" description="Helical" evidence="1">
    <location>
        <begin position="125"/>
        <end position="147"/>
    </location>
</feature>
<organism evidence="3 4">
    <name type="scientific">Streptomyces naganishii JCM 4654</name>
    <dbReference type="NCBI Taxonomy" id="1306179"/>
    <lineage>
        <taxon>Bacteria</taxon>
        <taxon>Bacillati</taxon>
        <taxon>Actinomycetota</taxon>
        <taxon>Actinomycetes</taxon>
        <taxon>Kitasatosporales</taxon>
        <taxon>Streptomycetaceae</taxon>
        <taxon>Streptomyces</taxon>
    </lineage>
</organism>
<reference evidence="3" key="2">
    <citation type="submission" date="2020-09" db="EMBL/GenBank/DDBJ databases">
        <authorList>
            <person name="Sun Q."/>
            <person name="Ohkuma M."/>
        </authorList>
    </citation>
    <scope>NUCLEOTIDE SEQUENCE</scope>
    <source>
        <strain evidence="3">JCM 4654</strain>
    </source>
</reference>
<keyword evidence="1" id="KW-0472">Membrane</keyword>
<dbReference type="Pfam" id="PF03779">
    <property type="entry name" value="SPW"/>
    <property type="match status" value="1"/>
</dbReference>
<evidence type="ECO:0000313" key="3">
    <source>
        <dbReference type="EMBL" id="GHD93380.1"/>
    </source>
</evidence>
<dbReference type="AlphaFoldDB" id="A0A919CXL3"/>
<keyword evidence="1" id="KW-1133">Transmembrane helix</keyword>
<keyword evidence="4" id="KW-1185">Reference proteome</keyword>
<evidence type="ECO:0000256" key="1">
    <source>
        <dbReference type="SAM" id="Phobius"/>
    </source>
</evidence>
<dbReference type="Proteomes" id="UP000608955">
    <property type="component" value="Unassembled WGS sequence"/>
</dbReference>
<evidence type="ECO:0000259" key="2">
    <source>
        <dbReference type="Pfam" id="PF03779"/>
    </source>
</evidence>
<feature type="transmembrane region" description="Helical" evidence="1">
    <location>
        <begin position="36"/>
        <end position="55"/>
    </location>
</feature>
<sequence>MSYPHRSSDVGTHPEMMGTHPEMAEMRERLERTASTGPAMAIEGLIVLAGLYTAISPWVVHFAILPAITVNNLLVGITIGLIGLGLALAPERMFRLSWTLVPLGIWLFISPWVVTLTHSARAGIIWNNCWTGALVTVLGLAAMGLTIGRAHRGRR</sequence>
<gene>
    <name evidence="3" type="ORF">GCM10010508_49820</name>
</gene>
<reference evidence="3" key="1">
    <citation type="journal article" date="2014" name="Int. J. Syst. Evol. Microbiol.">
        <title>Complete genome sequence of Corynebacterium casei LMG S-19264T (=DSM 44701T), isolated from a smear-ripened cheese.</title>
        <authorList>
            <consortium name="US DOE Joint Genome Institute (JGI-PGF)"/>
            <person name="Walter F."/>
            <person name="Albersmeier A."/>
            <person name="Kalinowski J."/>
            <person name="Ruckert C."/>
        </authorList>
    </citation>
    <scope>NUCLEOTIDE SEQUENCE</scope>
    <source>
        <strain evidence="3">JCM 4654</strain>
    </source>
</reference>